<dbReference type="InterPro" id="IPR046350">
    <property type="entry name" value="Cystatin_sf"/>
</dbReference>
<dbReference type="OMA" id="RNLHKFH"/>
<keyword evidence="3" id="KW-0963">Cytoplasm</keyword>
<name>A0A1X7U0L3_AMPQE</name>
<dbReference type="OrthoDB" id="2429551at2759"/>
<dbReference type="PRINTS" id="PR00295">
    <property type="entry name" value="STEFINA"/>
</dbReference>
<evidence type="ECO:0000256" key="3">
    <source>
        <dbReference type="ARBA" id="ARBA00022490"/>
    </source>
</evidence>
<reference evidence="8" key="1">
    <citation type="journal article" date="2010" name="Nature">
        <title>The Amphimedon queenslandica genome and the evolution of animal complexity.</title>
        <authorList>
            <person name="Srivastava M."/>
            <person name="Simakov O."/>
            <person name="Chapman J."/>
            <person name="Fahey B."/>
            <person name="Gauthier M.E."/>
            <person name="Mitros T."/>
            <person name="Richards G.S."/>
            <person name="Conaco C."/>
            <person name="Dacre M."/>
            <person name="Hellsten U."/>
            <person name="Larroux C."/>
            <person name="Putnam N.H."/>
            <person name="Stanke M."/>
            <person name="Adamska M."/>
            <person name="Darling A."/>
            <person name="Degnan S.M."/>
            <person name="Oakley T.H."/>
            <person name="Plachetzki D.C."/>
            <person name="Zhai Y."/>
            <person name="Adamski M."/>
            <person name="Calcino A."/>
            <person name="Cummins S.F."/>
            <person name="Goodstein D.M."/>
            <person name="Harris C."/>
            <person name="Jackson D.J."/>
            <person name="Leys S.P."/>
            <person name="Shu S."/>
            <person name="Woodcroft B.J."/>
            <person name="Vervoort M."/>
            <person name="Kosik K.S."/>
            <person name="Manning G."/>
            <person name="Degnan B.M."/>
            <person name="Rokhsar D.S."/>
        </authorList>
    </citation>
    <scope>NUCLEOTIDE SEQUENCE [LARGE SCALE GENOMIC DNA]</scope>
</reference>
<dbReference type="Gene3D" id="3.10.450.10">
    <property type="match status" value="1"/>
</dbReference>
<dbReference type="EnsemblMetazoa" id="Aqu2.1.20918_001">
    <property type="protein sequence ID" value="Aqu2.1.20918_001"/>
    <property type="gene ID" value="Aqu2.1.20918"/>
</dbReference>
<sequence length="101" mass="11633">MESEVICGGMNKNELPADAAIQELADKVRAFVEEKSGRKFTEFKAITYCTQLVAGMNYFIKVCVGTNDYIMLRIYRNLDQEVTLTSYQLDKKDNDPIEYFQ</sequence>
<evidence type="ECO:0000313" key="7">
    <source>
        <dbReference type="EnsemblMetazoa" id="Aqu2.1.20918_001"/>
    </source>
</evidence>
<keyword evidence="8" id="KW-1185">Reference proteome</keyword>
<dbReference type="InterPro" id="IPR001713">
    <property type="entry name" value="Prot_inh_stefin"/>
</dbReference>
<dbReference type="eggNOG" id="ENOG502SF2X">
    <property type="taxonomic scope" value="Eukaryota"/>
</dbReference>
<dbReference type="PANTHER" id="PTHR11414:SF21">
    <property type="entry name" value="CYSTATIN 14A, TANDEM DUPLICATE 1-RELATED"/>
    <property type="match status" value="1"/>
</dbReference>
<comment type="subcellular location">
    <subcellularLocation>
        <location evidence="1">Cytoplasm</location>
    </subcellularLocation>
</comment>
<evidence type="ECO:0000256" key="1">
    <source>
        <dbReference type="ARBA" id="ARBA00004496"/>
    </source>
</evidence>
<proteinExistence type="inferred from homology"/>
<dbReference type="CDD" id="cd00042">
    <property type="entry name" value="CY"/>
    <property type="match status" value="1"/>
</dbReference>
<dbReference type="InterPro" id="IPR000010">
    <property type="entry name" value="Cystatin_dom"/>
</dbReference>
<dbReference type="GO" id="GO:0004869">
    <property type="term" value="F:cysteine-type endopeptidase inhibitor activity"/>
    <property type="evidence" value="ECO:0007669"/>
    <property type="project" value="UniProtKB-KW"/>
</dbReference>
<dbReference type="EnsemblMetazoa" id="XM_011408088.2">
    <property type="protein sequence ID" value="XP_011406390.1"/>
    <property type="gene ID" value="LOC105314120"/>
</dbReference>
<reference evidence="7" key="2">
    <citation type="submission" date="2017-05" db="UniProtKB">
        <authorList>
            <consortium name="EnsemblMetazoa"/>
        </authorList>
    </citation>
    <scope>IDENTIFICATION</scope>
</reference>
<dbReference type="STRING" id="400682.A0A1X7U0L3"/>
<evidence type="ECO:0000256" key="2">
    <source>
        <dbReference type="ARBA" id="ARBA00009403"/>
    </source>
</evidence>
<dbReference type="Pfam" id="PF00031">
    <property type="entry name" value="Cystatin"/>
    <property type="match status" value="1"/>
</dbReference>
<dbReference type="SUPFAM" id="SSF54403">
    <property type="entry name" value="Cystatin/monellin"/>
    <property type="match status" value="1"/>
</dbReference>
<feature type="domain" description="Cystatin" evidence="6">
    <location>
        <begin position="5"/>
        <end position="100"/>
    </location>
</feature>
<gene>
    <name evidence="7" type="primary">105314120</name>
</gene>
<keyword evidence="5" id="KW-0789">Thiol protease inhibitor</keyword>
<accession>A0A1X7U0L3</accession>
<evidence type="ECO:0000313" key="8">
    <source>
        <dbReference type="Proteomes" id="UP000007879"/>
    </source>
</evidence>
<dbReference type="KEGG" id="aqu:105314120"/>
<evidence type="ECO:0000256" key="5">
    <source>
        <dbReference type="ARBA" id="ARBA00022704"/>
    </source>
</evidence>
<dbReference type="InParanoid" id="A0A1X7U0L3"/>
<organism evidence="7">
    <name type="scientific">Amphimedon queenslandica</name>
    <name type="common">Sponge</name>
    <dbReference type="NCBI Taxonomy" id="400682"/>
    <lineage>
        <taxon>Eukaryota</taxon>
        <taxon>Metazoa</taxon>
        <taxon>Porifera</taxon>
        <taxon>Demospongiae</taxon>
        <taxon>Heteroscleromorpha</taxon>
        <taxon>Haplosclerida</taxon>
        <taxon>Niphatidae</taxon>
        <taxon>Amphimedon</taxon>
    </lineage>
</organism>
<dbReference type="AlphaFoldDB" id="A0A1X7U0L3"/>
<dbReference type="FunFam" id="3.10.450.10:FF:000001">
    <property type="entry name" value="Cystatin-A"/>
    <property type="match status" value="1"/>
</dbReference>
<comment type="similarity">
    <text evidence="2">Belongs to the cystatin family.</text>
</comment>
<dbReference type="GO" id="GO:0005829">
    <property type="term" value="C:cytosol"/>
    <property type="evidence" value="ECO:0007669"/>
    <property type="project" value="TreeGrafter"/>
</dbReference>
<dbReference type="Proteomes" id="UP000007879">
    <property type="component" value="Unassembled WGS sequence"/>
</dbReference>
<evidence type="ECO:0000259" key="6">
    <source>
        <dbReference type="SMART" id="SM00043"/>
    </source>
</evidence>
<dbReference type="PANTHER" id="PTHR11414">
    <property type="entry name" value="CYSTATIN FAMILY MEMBER"/>
    <property type="match status" value="1"/>
</dbReference>
<keyword evidence="4" id="KW-0646">Protease inhibitor</keyword>
<protein>
    <recommendedName>
        <fullName evidence="6">Cystatin domain-containing protein</fullName>
    </recommendedName>
</protein>
<dbReference type="SMART" id="SM00043">
    <property type="entry name" value="CY"/>
    <property type="match status" value="1"/>
</dbReference>
<evidence type="ECO:0000256" key="4">
    <source>
        <dbReference type="ARBA" id="ARBA00022690"/>
    </source>
</evidence>